<dbReference type="GO" id="GO:0042597">
    <property type="term" value="C:periplasmic space"/>
    <property type="evidence" value="ECO:0007669"/>
    <property type="project" value="InterPro"/>
</dbReference>
<gene>
    <name evidence="4" type="ORF">QH73_0021270</name>
</gene>
<dbReference type="InterPro" id="IPR019734">
    <property type="entry name" value="TPR_rpt"/>
</dbReference>
<dbReference type="Gene3D" id="1.25.40.10">
    <property type="entry name" value="Tetratricopeptide repeat domain"/>
    <property type="match status" value="3"/>
</dbReference>
<evidence type="ECO:0000313" key="4">
    <source>
        <dbReference type="EMBL" id="NHC37134.1"/>
    </source>
</evidence>
<dbReference type="Gene3D" id="1.10.530.10">
    <property type="match status" value="1"/>
</dbReference>
<evidence type="ECO:0000256" key="1">
    <source>
        <dbReference type="ARBA" id="ARBA00007734"/>
    </source>
</evidence>
<dbReference type="PANTHER" id="PTHR37423:SF5">
    <property type="entry name" value="SOLUBLE LYTIC MUREIN TRANSGLYCOSYLASE"/>
    <property type="match status" value="1"/>
</dbReference>
<evidence type="ECO:0000313" key="5">
    <source>
        <dbReference type="Proteomes" id="UP000031532"/>
    </source>
</evidence>
<keyword evidence="5" id="KW-1185">Reference proteome</keyword>
<evidence type="ECO:0000256" key="2">
    <source>
        <dbReference type="ARBA" id="ARBA00022729"/>
    </source>
</evidence>
<dbReference type="PANTHER" id="PTHR37423">
    <property type="entry name" value="SOLUBLE LYTIC MUREIN TRANSGLYCOSYLASE-RELATED"/>
    <property type="match status" value="1"/>
</dbReference>
<dbReference type="SUPFAM" id="SSF53955">
    <property type="entry name" value="Lysozyme-like"/>
    <property type="match status" value="1"/>
</dbReference>
<dbReference type="InterPro" id="IPR000189">
    <property type="entry name" value="Transglyc_AS"/>
</dbReference>
<proteinExistence type="inferred from homology"/>
<dbReference type="AlphaFoldDB" id="A0A9X5E8J4"/>
<dbReference type="GO" id="GO:0000270">
    <property type="term" value="P:peptidoglycan metabolic process"/>
    <property type="evidence" value="ECO:0007669"/>
    <property type="project" value="InterPro"/>
</dbReference>
<keyword evidence="2" id="KW-0732">Signal</keyword>
<dbReference type="Pfam" id="PF01464">
    <property type="entry name" value="SLT"/>
    <property type="match status" value="1"/>
</dbReference>
<sequence>MLQRRSYAFAAGVCLFIALLGVPLIVANYNNYRENGIALLRPQGKNSLDSARSGLLSLVPLSPTERASQLQAIAQQPNSRDSSRARYLLASDFIIQRQGDKAIAVLQDLEKDYPELAAHIALKRAQAYSLTGDRVRTQAAWQDLLQHYSKSPVAAEALFVLGKNEPQYWQEAIALFPSHPRSLEIARLLLQQNPQQPRLQLLLAQYDYQKPEILPVLDRLVSQSAAQLKPQHWQTVAQAYWENREYGKAAVAYAKSPRTSRNVYRWGRGLQLSTKQTEAISVYKQLVAAYPNAEESGMALMRLARISKPAEAIAYLDRIVNRFPKQAGEALVAKANLLDNLNSKQSAVKVRQFLLDKYGNSEAAAEYRWQTAQEKAAKKDYQAATRWAEVIPLRNPESILAPRAGFWVGKWAQKLGKNEDAKTAFESVLSKFPQSYYAWRSATLLGLDVGSFNTVRQTNPEFLSPQRVLPPAGSPALKELYQLGQDTDALALWQVEYNNPEKPTVAEQFTDGLMYLAKGKNLIGINEISTLEDRDLPIEKAEYQNLSKQLGYWQARYPFPYLPLIQAWAQQHQLNPLLVTALIRQESRFEPNIRSVAGAVGLMQVMPSTAQYIAEKINVSNYNLENPQDNIQLGTWYMDYTHNRFDNYSLLAIASYNAGWSNVEKWLKRFNTQDPDEFVESIPFGETQGYVRQVFGNYWNYLRLYNPQVSQLVARYSDVHPSMSIDVASN</sequence>
<organism evidence="4 5">
    <name type="scientific">Scytonema millei VB511283</name>
    <dbReference type="NCBI Taxonomy" id="1245923"/>
    <lineage>
        <taxon>Bacteria</taxon>
        <taxon>Bacillati</taxon>
        <taxon>Cyanobacteriota</taxon>
        <taxon>Cyanophyceae</taxon>
        <taxon>Nostocales</taxon>
        <taxon>Scytonemataceae</taxon>
        <taxon>Scytonema</taxon>
    </lineage>
</organism>
<dbReference type="EMBL" id="JTJC03000007">
    <property type="protein sequence ID" value="NHC37134.1"/>
    <property type="molecule type" value="Genomic_DNA"/>
</dbReference>
<feature type="domain" description="Transglycosylase SLT" evidence="3">
    <location>
        <begin position="564"/>
        <end position="677"/>
    </location>
</feature>
<dbReference type="InterPro" id="IPR008939">
    <property type="entry name" value="Lytic_TGlycosylase_superhlx_U"/>
</dbReference>
<dbReference type="SUPFAM" id="SSF48435">
    <property type="entry name" value="Bacterial muramidases"/>
    <property type="match status" value="1"/>
</dbReference>
<dbReference type="Proteomes" id="UP000031532">
    <property type="component" value="Unassembled WGS sequence"/>
</dbReference>
<name>A0A9X5E8J4_9CYAN</name>
<dbReference type="PROSITE" id="PS00922">
    <property type="entry name" value="TRANSGLYCOSYLASE"/>
    <property type="match status" value="1"/>
</dbReference>
<dbReference type="GO" id="GO:0008933">
    <property type="term" value="F:peptidoglycan lytic transglycosylase activity"/>
    <property type="evidence" value="ECO:0007669"/>
    <property type="project" value="InterPro"/>
</dbReference>
<dbReference type="InterPro" id="IPR008258">
    <property type="entry name" value="Transglycosylase_SLT_dom_1"/>
</dbReference>
<accession>A0A9X5E8J4</accession>
<reference evidence="4 5" key="1">
    <citation type="journal article" date="2015" name="Genome Announc.">
        <title>Draft Genome Sequence of the Terrestrial Cyanobacterium Scytonema millei VB511283, Isolated from Eastern India.</title>
        <authorList>
            <person name="Sen D."/>
            <person name="Chandrababunaidu M.M."/>
            <person name="Singh D."/>
            <person name="Sanghi N."/>
            <person name="Ghorai A."/>
            <person name="Mishra G.P."/>
            <person name="Madduluri M."/>
            <person name="Adhikary S.P."/>
            <person name="Tripathy S."/>
        </authorList>
    </citation>
    <scope>NUCLEOTIDE SEQUENCE [LARGE SCALE GENOMIC DNA]</scope>
    <source>
        <strain evidence="4 5">VB511283</strain>
    </source>
</reference>
<dbReference type="GO" id="GO:0004553">
    <property type="term" value="F:hydrolase activity, hydrolyzing O-glycosyl compounds"/>
    <property type="evidence" value="ECO:0007669"/>
    <property type="project" value="InterPro"/>
</dbReference>
<protein>
    <submittedName>
        <fullName evidence="4">Transglycosylase SLT domain-containing protein</fullName>
    </submittedName>
</protein>
<dbReference type="CDD" id="cd13401">
    <property type="entry name" value="Slt70-like"/>
    <property type="match status" value="1"/>
</dbReference>
<dbReference type="Pfam" id="PF13174">
    <property type="entry name" value="TPR_6"/>
    <property type="match status" value="1"/>
</dbReference>
<dbReference type="RefSeq" id="WP_039716260.1">
    <property type="nucleotide sequence ID" value="NZ_JTJC03000007.1"/>
</dbReference>
<evidence type="ECO:0000259" key="3">
    <source>
        <dbReference type="Pfam" id="PF01464"/>
    </source>
</evidence>
<dbReference type="InterPro" id="IPR023346">
    <property type="entry name" value="Lysozyme-like_dom_sf"/>
</dbReference>
<comment type="caution">
    <text evidence="4">The sequence shown here is derived from an EMBL/GenBank/DDBJ whole genome shotgun (WGS) entry which is preliminary data.</text>
</comment>
<dbReference type="OrthoDB" id="9815002at2"/>
<dbReference type="GO" id="GO:0016020">
    <property type="term" value="C:membrane"/>
    <property type="evidence" value="ECO:0007669"/>
    <property type="project" value="InterPro"/>
</dbReference>
<dbReference type="InterPro" id="IPR011990">
    <property type="entry name" value="TPR-like_helical_dom_sf"/>
</dbReference>
<comment type="similarity">
    <text evidence="1">Belongs to the transglycosylase Slt family.</text>
</comment>